<dbReference type="EMBL" id="JAUHJR010000008">
    <property type="protein sequence ID" value="MDN4162951.1"/>
    <property type="molecule type" value="Genomic_DNA"/>
</dbReference>
<proteinExistence type="predicted"/>
<feature type="domain" description="Lsr2 dimerization" evidence="2">
    <location>
        <begin position="1"/>
        <end position="61"/>
    </location>
</feature>
<evidence type="ECO:0000313" key="4">
    <source>
        <dbReference type="EMBL" id="MDN4162951.1"/>
    </source>
</evidence>
<keyword evidence="1" id="KW-0238">DNA-binding</keyword>
<dbReference type="Pfam" id="PF23359">
    <property type="entry name" value="Lsr2_DNA-bd"/>
    <property type="match status" value="1"/>
</dbReference>
<dbReference type="Proteomes" id="UP001168537">
    <property type="component" value="Unassembled WGS sequence"/>
</dbReference>
<accession>A0ABT8EYP3</accession>
<dbReference type="Pfam" id="PF11774">
    <property type="entry name" value="Lsr2"/>
    <property type="match status" value="1"/>
</dbReference>
<dbReference type="Gene3D" id="3.30.60.230">
    <property type="entry name" value="Lsr2, dimerization domain"/>
    <property type="match status" value="1"/>
</dbReference>
<gene>
    <name evidence="4" type="ORF">QWY29_16400</name>
</gene>
<evidence type="ECO:0000259" key="3">
    <source>
        <dbReference type="Pfam" id="PF23359"/>
    </source>
</evidence>
<name>A0ABT8EYP3_9ACTN</name>
<evidence type="ECO:0000259" key="2">
    <source>
        <dbReference type="Pfam" id="PF11774"/>
    </source>
</evidence>
<sequence length="111" mass="12133">MAQKQHVVYESDLSGKAIEDNDAPTVSFGWDGKDYEIDLTSKEAEDFYKVMEKYLSVARKVTGKAKSTKSASKGKSNAAEVRAWAESNGIEVPARGRIPQSVIDQFESASA</sequence>
<feature type="domain" description="Lsr2 DNA-binding" evidence="3">
    <location>
        <begin position="75"/>
        <end position="109"/>
    </location>
</feature>
<protein>
    <submittedName>
        <fullName evidence="4">Lsr2 family protein</fullName>
    </submittedName>
</protein>
<organism evidence="4 5">
    <name type="scientific">Nocardioides abyssi</name>
    <dbReference type="NCBI Taxonomy" id="3058370"/>
    <lineage>
        <taxon>Bacteria</taxon>
        <taxon>Bacillati</taxon>
        <taxon>Actinomycetota</taxon>
        <taxon>Actinomycetes</taxon>
        <taxon>Propionibacteriales</taxon>
        <taxon>Nocardioidaceae</taxon>
        <taxon>Nocardioides</taxon>
    </lineage>
</organism>
<dbReference type="InterPro" id="IPR024412">
    <property type="entry name" value="Lsr2_dim_dom"/>
</dbReference>
<evidence type="ECO:0000256" key="1">
    <source>
        <dbReference type="ARBA" id="ARBA00023125"/>
    </source>
</evidence>
<evidence type="ECO:0000313" key="5">
    <source>
        <dbReference type="Proteomes" id="UP001168537"/>
    </source>
</evidence>
<dbReference type="Gene3D" id="4.10.320.10">
    <property type="entry name" value="E3-binding domain"/>
    <property type="match status" value="1"/>
</dbReference>
<dbReference type="RefSeq" id="WP_300962106.1">
    <property type="nucleotide sequence ID" value="NZ_JAUHJR010000008.1"/>
</dbReference>
<dbReference type="InterPro" id="IPR042261">
    <property type="entry name" value="Lsr2-like_dimerization"/>
</dbReference>
<comment type="caution">
    <text evidence="4">The sequence shown here is derived from an EMBL/GenBank/DDBJ whole genome shotgun (WGS) entry which is preliminary data.</text>
</comment>
<dbReference type="InterPro" id="IPR036625">
    <property type="entry name" value="E3-bd_dom_sf"/>
</dbReference>
<keyword evidence="5" id="KW-1185">Reference proteome</keyword>
<reference evidence="4" key="1">
    <citation type="submission" date="2023-06" db="EMBL/GenBank/DDBJ databases">
        <title>Draft genome sequence of Nocardioides sp. SOB72.</title>
        <authorList>
            <person name="Zhang G."/>
        </authorList>
    </citation>
    <scope>NUCLEOTIDE SEQUENCE</scope>
    <source>
        <strain evidence="4">SOB72</strain>
    </source>
</reference>
<dbReference type="InterPro" id="IPR055370">
    <property type="entry name" value="Lsr2_DNA-bd"/>
</dbReference>